<proteinExistence type="predicted"/>
<evidence type="ECO:0000313" key="10">
    <source>
        <dbReference type="EMBL" id="KAL3271975.1"/>
    </source>
</evidence>
<evidence type="ECO:0000256" key="6">
    <source>
        <dbReference type="ARBA" id="ARBA00023038"/>
    </source>
</evidence>
<dbReference type="PROSITE" id="PS00478">
    <property type="entry name" value="LIM_DOMAIN_1"/>
    <property type="match status" value="1"/>
</dbReference>
<keyword evidence="2" id="KW-0517">Myogenesis</keyword>
<accession>A0ABD2N025</accession>
<evidence type="ECO:0000259" key="9">
    <source>
        <dbReference type="PROSITE" id="PS50023"/>
    </source>
</evidence>
<dbReference type="SMART" id="SM00132">
    <property type="entry name" value="LIM"/>
    <property type="match status" value="2"/>
</dbReference>
<feature type="domain" description="LIM zinc-binding" evidence="9">
    <location>
        <begin position="2"/>
        <end position="62"/>
    </location>
</feature>
<evidence type="ECO:0000256" key="8">
    <source>
        <dbReference type="PROSITE-ProRule" id="PRU00125"/>
    </source>
</evidence>
<comment type="caution">
    <text evidence="10">The sequence shown here is derived from an EMBL/GenBank/DDBJ whole genome shotgun (WGS) entry which is preliminary data.</text>
</comment>
<dbReference type="PANTHER" id="PTHR24215:SF35">
    <property type="entry name" value="MUSCLE LIM PROTEIN MLP84B"/>
    <property type="match status" value="1"/>
</dbReference>
<dbReference type="GO" id="GO:0046872">
    <property type="term" value="F:metal ion binding"/>
    <property type="evidence" value="ECO:0007669"/>
    <property type="project" value="UniProtKB-KW"/>
</dbReference>
<comment type="subcellular location">
    <subcellularLocation>
        <location evidence="1">Nucleus</location>
    </subcellularLocation>
</comment>
<evidence type="ECO:0000256" key="5">
    <source>
        <dbReference type="ARBA" id="ARBA00022833"/>
    </source>
</evidence>
<dbReference type="SUPFAM" id="SSF57716">
    <property type="entry name" value="Glucocorticoid receptor-like (DNA-binding domain)"/>
    <property type="match status" value="1"/>
</dbReference>
<dbReference type="PROSITE" id="PS50023">
    <property type="entry name" value="LIM_DOMAIN_2"/>
    <property type="match status" value="2"/>
</dbReference>
<gene>
    <name evidence="10" type="ORF">HHI36_022444</name>
</gene>
<dbReference type="GO" id="GO:0030018">
    <property type="term" value="C:Z disc"/>
    <property type="evidence" value="ECO:0007669"/>
    <property type="project" value="UniProtKB-ARBA"/>
</dbReference>
<evidence type="ECO:0000256" key="7">
    <source>
        <dbReference type="ARBA" id="ARBA00023242"/>
    </source>
</evidence>
<evidence type="ECO:0000313" key="11">
    <source>
        <dbReference type="Proteomes" id="UP001516400"/>
    </source>
</evidence>
<evidence type="ECO:0000256" key="1">
    <source>
        <dbReference type="ARBA" id="ARBA00004123"/>
    </source>
</evidence>
<dbReference type="AlphaFoldDB" id="A0ABD2N025"/>
<dbReference type="Pfam" id="PF00412">
    <property type="entry name" value="LIM"/>
    <property type="match status" value="2"/>
</dbReference>
<protein>
    <recommendedName>
        <fullName evidence="9">LIM zinc-binding domain-containing protein</fullName>
    </recommendedName>
</protein>
<dbReference type="Gene3D" id="2.10.110.10">
    <property type="entry name" value="Cysteine Rich Protein"/>
    <property type="match status" value="2"/>
</dbReference>
<dbReference type="GO" id="GO:0005634">
    <property type="term" value="C:nucleus"/>
    <property type="evidence" value="ECO:0007669"/>
    <property type="project" value="UniProtKB-SubCell"/>
</dbReference>
<name>A0ABD2N025_9CUCU</name>
<keyword evidence="6 8" id="KW-0440">LIM domain</keyword>
<dbReference type="PANTHER" id="PTHR24215">
    <property type="entry name" value="RHO-GTPASE-ACTIVATING PROTEIN LRG1"/>
    <property type="match status" value="1"/>
</dbReference>
<dbReference type="Proteomes" id="UP001516400">
    <property type="component" value="Unassembled WGS sequence"/>
</dbReference>
<dbReference type="GO" id="GO:0007517">
    <property type="term" value="P:muscle organ development"/>
    <property type="evidence" value="ECO:0007669"/>
    <property type="project" value="UniProtKB-KW"/>
</dbReference>
<keyword evidence="7" id="KW-0539">Nucleus</keyword>
<feature type="domain" description="LIM zinc-binding" evidence="9">
    <location>
        <begin position="240"/>
        <end position="300"/>
    </location>
</feature>
<dbReference type="InterPro" id="IPR001781">
    <property type="entry name" value="Znf_LIM"/>
</dbReference>
<evidence type="ECO:0000256" key="3">
    <source>
        <dbReference type="ARBA" id="ARBA00022723"/>
    </source>
</evidence>
<dbReference type="FunFam" id="2.10.110.10:FF:000001">
    <property type="entry name" value="Cysteine and glycine-rich protein 1"/>
    <property type="match status" value="1"/>
</dbReference>
<evidence type="ECO:0000256" key="2">
    <source>
        <dbReference type="ARBA" id="ARBA00022541"/>
    </source>
</evidence>
<reference evidence="10 11" key="1">
    <citation type="journal article" date="2021" name="BMC Biol.">
        <title>Horizontally acquired antibacterial genes associated with adaptive radiation of ladybird beetles.</title>
        <authorList>
            <person name="Li H.S."/>
            <person name="Tang X.F."/>
            <person name="Huang Y.H."/>
            <person name="Xu Z.Y."/>
            <person name="Chen M.L."/>
            <person name="Du X.Y."/>
            <person name="Qiu B.Y."/>
            <person name="Chen P.T."/>
            <person name="Zhang W."/>
            <person name="Slipinski A."/>
            <person name="Escalona H.E."/>
            <person name="Waterhouse R.M."/>
            <person name="Zwick A."/>
            <person name="Pang H."/>
        </authorList>
    </citation>
    <scope>NUCLEOTIDE SEQUENCE [LARGE SCALE GENOMIC DNA]</scope>
    <source>
        <strain evidence="10">SYSU2018</strain>
    </source>
</reference>
<evidence type="ECO:0000256" key="4">
    <source>
        <dbReference type="ARBA" id="ARBA00022737"/>
    </source>
</evidence>
<sequence length="310" mass="35859">MPQCAGCGKRVCSEEPKVTLNKVWHKCCFKCFKCNCELNADFARVYKGEIYCHSCFKIFRKCCSFEGEDEAAIVEDNFDMCCYNSCSSRNCCKLTPTHSEDCILCKSKRRLCKNGGYALPRELANYFNRNPIGDKRITSPVCFKDRIRPCVYPLYQCHHKNRPCYRRRKYPTTTVSRSSSCLDKAARSLSRRRDITDSSESFEKNRPQCNLKISCGEPKYGCQNKMHCDVNRCHKYTGCAPCRRCGHKVYAAEIVLTSYGAYHNSCFSCYSCLKPLDATNVEEHCGEIFCRRCYKKHFGFNNYGFRNRIS</sequence>
<keyword evidence="11" id="KW-1185">Reference proteome</keyword>
<keyword evidence="3 8" id="KW-0479">Metal-binding</keyword>
<dbReference type="GO" id="GO:0060537">
    <property type="term" value="P:muscle tissue development"/>
    <property type="evidence" value="ECO:0007669"/>
    <property type="project" value="UniProtKB-ARBA"/>
</dbReference>
<dbReference type="EMBL" id="JABFTP020000042">
    <property type="protein sequence ID" value="KAL3271975.1"/>
    <property type="molecule type" value="Genomic_DNA"/>
</dbReference>
<organism evidence="10 11">
    <name type="scientific">Cryptolaemus montrouzieri</name>
    <dbReference type="NCBI Taxonomy" id="559131"/>
    <lineage>
        <taxon>Eukaryota</taxon>
        <taxon>Metazoa</taxon>
        <taxon>Ecdysozoa</taxon>
        <taxon>Arthropoda</taxon>
        <taxon>Hexapoda</taxon>
        <taxon>Insecta</taxon>
        <taxon>Pterygota</taxon>
        <taxon>Neoptera</taxon>
        <taxon>Endopterygota</taxon>
        <taxon>Coleoptera</taxon>
        <taxon>Polyphaga</taxon>
        <taxon>Cucujiformia</taxon>
        <taxon>Coccinelloidea</taxon>
        <taxon>Coccinellidae</taxon>
        <taxon>Scymninae</taxon>
        <taxon>Scymnini</taxon>
        <taxon>Cryptolaemus</taxon>
    </lineage>
</organism>
<keyword evidence="5 8" id="KW-0862">Zinc</keyword>
<keyword evidence="4" id="KW-0677">Repeat</keyword>